<feature type="compositionally biased region" description="Polar residues" evidence="1">
    <location>
        <begin position="349"/>
        <end position="371"/>
    </location>
</feature>
<feature type="region of interest" description="Disordered" evidence="1">
    <location>
        <begin position="449"/>
        <end position="521"/>
    </location>
</feature>
<feature type="region of interest" description="Disordered" evidence="1">
    <location>
        <begin position="230"/>
        <end position="393"/>
    </location>
</feature>
<keyword evidence="3" id="KW-1185">Reference proteome</keyword>
<feature type="compositionally biased region" description="Basic and acidic residues" evidence="1">
    <location>
        <begin position="461"/>
        <end position="471"/>
    </location>
</feature>
<accession>A0A5B7CFT1</accession>
<organism evidence="2 3">
    <name type="scientific">Portunus trituberculatus</name>
    <name type="common">Swimming crab</name>
    <name type="synonym">Neptunus trituberculatus</name>
    <dbReference type="NCBI Taxonomy" id="210409"/>
    <lineage>
        <taxon>Eukaryota</taxon>
        <taxon>Metazoa</taxon>
        <taxon>Ecdysozoa</taxon>
        <taxon>Arthropoda</taxon>
        <taxon>Crustacea</taxon>
        <taxon>Multicrustacea</taxon>
        <taxon>Malacostraca</taxon>
        <taxon>Eumalacostraca</taxon>
        <taxon>Eucarida</taxon>
        <taxon>Decapoda</taxon>
        <taxon>Pleocyemata</taxon>
        <taxon>Brachyura</taxon>
        <taxon>Eubrachyura</taxon>
        <taxon>Portunoidea</taxon>
        <taxon>Portunidae</taxon>
        <taxon>Portuninae</taxon>
        <taxon>Portunus</taxon>
    </lineage>
</organism>
<sequence>MHACLCDLSTNQTHRCSLSDEELSEGPQPPTPPPRRTSTNSWGLGCIGRQDAQSRSFSNIADGLRLAHAQALAVAGIVHQTSSSSGSAPFRRGLRASFHGRGTPRHPNPEGPHLSCPTTPASIRRGRPAPPASARRGQEEPSGQLLSVQALLQHVSSLRPCDSPSPRVLPRPLPNSFHRRSLRAPPRLPIPSLHRSLENFRPSSSDSDSEMETSLPLTSPTHTQAAALPEDQSGLSSGLSTHSLPQCGPHTTPNHAPHHPAHRQLPCHPHTDCTHRHHRHHRHHRQIHQYHRLMPEDSDHNHHHNPSQHPPQSSHSPPQPSTHRSIRRHRHHPLHHQHHHHLHHCVLPSSVSTLKLSPPSAATSHSESNGSLPGGDRHSQSVPSSPRSVSRPYSEVVGSAESLVGRVLADQGLGKYCDPDFVRTTSREIAEALEMTSEEMDRAAHNILSASQQELTSEEASSDRPLRERGSRGPVRRLVKKPPSGQCHEGQESCCSRGPPRHTHPKATSAPGGTTLGSPAK</sequence>
<feature type="compositionally biased region" description="Polar residues" evidence="1">
    <location>
        <begin position="449"/>
        <end position="459"/>
    </location>
</feature>
<dbReference type="EMBL" id="VSRR010000017">
    <property type="protein sequence ID" value="MPC08098.1"/>
    <property type="molecule type" value="Genomic_DNA"/>
</dbReference>
<proteinExistence type="predicted"/>
<reference evidence="2 3" key="1">
    <citation type="submission" date="2019-05" db="EMBL/GenBank/DDBJ databases">
        <title>Another draft genome of Portunus trituberculatus and its Hox gene families provides insights of decapod evolution.</title>
        <authorList>
            <person name="Jeong J.-H."/>
            <person name="Song I."/>
            <person name="Kim S."/>
            <person name="Choi T."/>
            <person name="Kim D."/>
            <person name="Ryu S."/>
            <person name="Kim W."/>
        </authorList>
    </citation>
    <scope>NUCLEOTIDE SEQUENCE [LARGE SCALE GENOMIC DNA]</scope>
    <source>
        <tissue evidence="2">Muscle</tissue>
    </source>
</reference>
<dbReference type="AlphaFoldDB" id="A0A5B7CFT1"/>
<dbReference type="OrthoDB" id="431720at2759"/>
<feature type="compositionally biased region" description="Basic residues" evidence="1">
    <location>
        <begin position="324"/>
        <end position="344"/>
    </location>
</feature>
<feature type="region of interest" description="Disordered" evidence="1">
    <location>
        <begin position="80"/>
        <end position="143"/>
    </location>
</feature>
<gene>
    <name evidence="2" type="ORF">E2C01_000673</name>
</gene>
<feature type="region of interest" description="Disordered" evidence="1">
    <location>
        <begin position="17"/>
        <end position="41"/>
    </location>
</feature>
<evidence type="ECO:0000256" key="1">
    <source>
        <dbReference type="SAM" id="MobiDB-lite"/>
    </source>
</evidence>
<feature type="region of interest" description="Disordered" evidence="1">
    <location>
        <begin position="158"/>
        <end position="218"/>
    </location>
</feature>
<feature type="compositionally biased region" description="Basic residues" evidence="1">
    <location>
        <begin position="275"/>
        <end position="291"/>
    </location>
</feature>
<evidence type="ECO:0000313" key="3">
    <source>
        <dbReference type="Proteomes" id="UP000324222"/>
    </source>
</evidence>
<comment type="caution">
    <text evidence="2">The sequence shown here is derived from an EMBL/GenBank/DDBJ whole genome shotgun (WGS) entry which is preliminary data.</text>
</comment>
<name>A0A5B7CFT1_PORTR</name>
<feature type="compositionally biased region" description="Low complexity" evidence="1">
    <location>
        <begin position="380"/>
        <end position="393"/>
    </location>
</feature>
<protein>
    <submittedName>
        <fullName evidence="2">Voltage-dependent calcium channel type D subunit alpha-1</fullName>
    </submittedName>
</protein>
<evidence type="ECO:0000313" key="2">
    <source>
        <dbReference type="EMBL" id="MPC08098.1"/>
    </source>
</evidence>
<dbReference type="Proteomes" id="UP000324222">
    <property type="component" value="Unassembled WGS sequence"/>
</dbReference>